<feature type="region of interest" description="Disordered" evidence="1">
    <location>
        <begin position="75"/>
        <end position="104"/>
    </location>
</feature>
<name>A0A7J6R942_PEROL</name>
<proteinExistence type="predicted"/>
<dbReference type="AlphaFoldDB" id="A0A7J6R942"/>
<feature type="non-terminal residue" evidence="2">
    <location>
        <position position="1"/>
    </location>
</feature>
<feature type="non-terminal residue" evidence="2">
    <location>
        <position position="104"/>
    </location>
</feature>
<accession>A0A7J6R942</accession>
<reference evidence="2 3" key="1">
    <citation type="submission" date="2020-04" db="EMBL/GenBank/DDBJ databases">
        <title>Perkinsus olseni comparative genomics.</title>
        <authorList>
            <person name="Bogema D.R."/>
        </authorList>
    </citation>
    <scope>NUCLEOTIDE SEQUENCE [LARGE SCALE GENOMIC DNA]</scope>
    <source>
        <strain evidence="2 3">ATCC PRA-207</strain>
    </source>
</reference>
<protein>
    <submittedName>
        <fullName evidence="2">Uncharacterized protein</fullName>
    </submittedName>
</protein>
<gene>
    <name evidence="2" type="ORF">FOZ63_015104</name>
</gene>
<sequence>ASLLEPDIDLEFLTDDGIGWYGGSSHVNWNWEASFVPPLCIHALPIGDPVDNLWHPLWVQSALLLRAASPRQLSYHEEWSSGTASDCQDGRRYGRGSLHESSSR</sequence>
<comment type="caution">
    <text evidence="2">The sequence shown here is derived from an EMBL/GenBank/DDBJ whole genome shotgun (WGS) entry which is preliminary data.</text>
</comment>
<dbReference type="EMBL" id="JABANO010027126">
    <property type="protein sequence ID" value="KAF4717379.1"/>
    <property type="molecule type" value="Genomic_DNA"/>
</dbReference>
<keyword evidence="3" id="KW-1185">Reference proteome</keyword>
<evidence type="ECO:0000313" key="2">
    <source>
        <dbReference type="EMBL" id="KAF4717379.1"/>
    </source>
</evidence>
<feature type="compositionally biased region" description="Basic and acidic residues" evidence="1">
    <location>
        <begin position="88"/>
        <end position="104"/>
    </location>
</feature>
<dbReference type="Proteomes" id="UP000553632">
    <property type="component" value="Unassembled WGS sequence"/>
</dbReference>
<evidence type="ECO:0000313" key="3">
    <source>
        <dbReference type="Proteomes" id="UP000553632"/>
    </source>
</evidence>
<evidence type="ECO:0000256" key="1">
    <source>
        <dbReference type="SAM" id="MobiDB-lite"/>
    </source>
</evidence>
<organism evidence="2 3">
    <name type="scientific">Perkinsus olseni</name>
    <name type="common">Perkinsus atlanticus</name>
    <dbReference type="NCBI Taxonomy" id="32597"/>
    <lineage>
        <taxon>Eukaryota</taxon>
        <taxon>Sar</taxon>
        <taxon>Alveolata</taxon>
        <taxon>Perkinsozoa</taxon>
        <taxon>Perkinsea</taxon>
        <taxon>Perkinsida</taxon>
        <taxon>Perkinsidae</taxon>
        <taxon>Perkinsus</taxon>
    </lineage>
</organism>